<dbReference type="PROSITE" id="PS51257">
    <property type="entry name" value="PROKAR_LIPOPROTEIN"/>
    <property type="match status" value="1"/>
</dbReference>
<name>A0A6N8JF67_9BACT</name>
<evidence type="ECO:0000256" key="1">
    <source>
        <dbReference type="ARBA" id="ARBA00022737"/>
    </source>
</evidence>
<dbReference type="AlphaFoldDB" id="A0A6N8JF67"/>
<dbReference type="Pfam" id="PF13181">
    <property type="entry name" value="TPR_8"/>
    <property type="match status" value="1"/>
</dbReference>
<dbReference type="Gene3D" id="1.25.40.10">
    <property type="entry name" value="Tetratricopeptide repeat domain"/>
    <property type="match status" value="3"/>
</dbReference>
<proteinExistence type="predicted"/>
<feature type="repeat" description="TPR" evidence="3">
    <location>
        <begin position="257"/>
        <end position="290"/>
    </location>
</feature>
<keyword evidence="1" id="KW-0677">Repeat</keyword>
<comment type="caution">
    <text evidence="4">The sequence shown here is derived from an EMBL/GenBank/DDBJ whole genome shotgun (WGS) entry which is preliminary data.</text>
</comment>
<dbReference type="PROSITE" id="PS50005">
    <property type="entry name" value="TPR"/>
    <property type="match status" value="3"/>
</dbReference>
<dbReference type="PANTHER" id="PTHR44858">
    <property type="entry name" value="TETRATRICOPEPTIDE REPEAT PROTEIN 6"/>
    <property type="match status" value="1"/>
</dbReference>
<accession>A0A6N8JF67</accession>
<reference evidence="4 5" key="1">
    <citation type="submission" date="2019-12" db="EMBL/GenBank/DDBJ databases">
        <title>The draft genomic sequence of strain Chitinophaga oryziterrae JCM 16595.</title>
        <authorList>
            <person name="Zhang X."/>
        </authorList>
    </citation>
    <scope>NUCLEOTIDE SEQUENCE [LARGE SCALE GENOMIC DNA]</scope>
    <source>
        <strain evidence="4 5">JCM 16595</strain>
    </source>
</reference>
<feature type="repeat" description="TPR" evidence="3">
    <location>
        <begin position="223"/>
        <end position="256"/>
    </location>
</feature>
<sequence length="337" mass="37779">MKYLALLLIPILYSCQSNSTGQQDADKADADSALYAPMVLPLTDSLSTFPNDADLHFRRALLLFNTDPALAQKDFEKAARLKPQVTDYWAGAGEAAILVEKYPQAVAYFEKALKTSPHYPYLEYRLATALIENKQYKKADSLASVLAVSKDTHDKAYYLKARIAEERKDTALAIKHLSTAIDAAGMQSDYDAVMELGDLLQERHLPAAIHYYELASRLDSSNADAQYAIGQYYEKDGKFAEAIAAYKKGVVIDPDDEDLYLAMGKIYYRQQQWPAAFSYFNMAAKASPADAEAYYYRARCHEKLGRKLAAIDDYSKALTFRKSYPEARAALDSLKNK</sequence>
<keyword evidence="5" id="KW-1185">Reference proteome</keyword>
<dbReference type="PANTHER" id="PTHR44858:SF1">
    <property type="entry name" value="UDP-N-ACETYLGLUCOSAMINE--PEPTIDE N-ACETYLGLUCOSAMINYLTRANSFERASE SPINDLY-RELATED"/>
    <property type="match status" value="1"/>
</dbReference>
<dbReference type="Pfam" id="PF14559">
    <property type="entry name" value="TPR_19"/>
    <property type="match status" value="1"/>
</dbReference>
<dbReference type="RefSeq" id="WP_157302674.1">
    <property type="nucleotide sequence ID" value="NZ_BAAAZB010000001.1"/>
</dbReference>
<dbReference type="InterPro" id="IPR050498">
    <property type="entry name" value="Ycf3"/>
</dbReference>
<organism evidence="4 5">
    <name type="scientific">Chitinophaga oryziterrae</name>
    <dbReference type="NCBI Taxonomy" id="1031224"/>
    <lineage>
        <taxon>Bacteria</taxon>
        <taxon>Pseudomonadati</taxon>
        <taxon>Bacteroidota</taxon>
        <taxon>Chitinophagia</taxon>
        <taxon>Chitinophagales</taxon>
        <taxon>Chitinophagaceae</taxon>
        <taxon>Chitinophaga</taxon>
    </lineage>
</organism>
<dbReference type="EMBL" id="WRXO01000009">
    <property type="protein sequence ID" value="MVT43860.1"/>
    <property type="molecule type" value="Genomic_DNA"/>
</dbReference>
<dbReference type="InterPro" id="IPR019734">
    <property type="entry name" value="TPR_rpt"/>
</dbReference>
<gene>
    <name evidence="4" type="ORF">GO495_24915</name>
</gene>
<dbReference type="Pfam" id="PF13414">
    <property type="entry name" value="TPR_11"/>
    <property type="match status" value="1"/>
</dbReference>
<dbReference type="SUPFAM" id="SSF48452">
    <property type="entry name" value="TPR-like"/>
    <property type="match status" value="2"/>
</dbReference>
<keyword evidence="2 3" id="KW-0802">TPR repeat</keyword>
<protein>
    <submittedName>
        <fullName evidence="4">Tetratricopeptide repeat protein</fullName>
    </submittedName>
</protein>
<evidence type="ECO:0000313" key="4">
    <source>
        <dbReference type="EMBL" id="MVT43860.1"/>
    </source>
</evidence>
<dbReference type="Proteomes" id="UP000468388">
    <property type="component" value="Unassembled WGS sequence"/>
</dbReference>
<evidence type="ECO:0000256" key="2">
    <source>
        <dbReference type="ARBA" id="ARBA00022803"/>
    </source>
</evidence>
<feature type="repeat" description="TPR" evidence="3">
    <location>
        <begin position="86"/>
        <end position="119"/>
    </location>
</feature>
<evidence type="ECO:0000313" key="5">
    <source>
        <dbReference type="Proteomes" id="UP000468388"/>
    </source>
</evidence>
<dbReference type="OrthoDB" id="9803982at2"/>
<dbReference type="SMART" id="SM00028">
    <property type="entry name" value="TPR"/>
    <property type="match status" value="6"/>
</dbReference>
<dbReference type="PROSITE" id="PS50293">
    <property type="entry name" value="TPR_REGION"/>
    <property type="match status" value="1"/>
</dbReference>
<dbReference type="InterPro" id="IPR011990">
    <property type="entry name" value="TPR-like_helical_dom_sf"/>
</dbReference>
<evidence type="ECO:0000256" key="3">
    <source>
        <dbReference type="PROSITE-ProRule" id="PRU00339"/>
    </source>
</evidence>